<protein>
    <submittedName>
        <fullName evidence="2">Protein fluG-like</fullName>
    </submittedName>
</protein>
<reference evidence="3" key="1">
    <citation type="journal article" date="2019" name="Plant Biotechnol. J.">
        <title>Genome sequencing of the Australian wild diploid species Gossypium australe highlights disease resistance and delayed gland morphogenesis.</title>
        <authorList>
            <person name="Cai Y."/>
            <person name="Cai X."/>
            <person name="Wang Q."/>
            <person name="Wang P."/>
            <person name="Zhang Y."/>
            <person name="Cai C."/>
            <person name="Xu Y."/>
            <person name="Wang K."/>
            <person name="Zhou Z."/>
            <person name="Wang C."/>
            <person name="Geng S."/>
            <person name="Li B."/>
            <person name="Dong Q."/>
            <person name="Hou Y."/>
            <person name="Wang H."/>
            <person name="Ai P."/>
            <person name="Liu Z."/>
            <person name="Yi F."/>
            <person name="Sun M."/>
            <person name="An G."/>
            <person name="Cheng J."/>
            <person name="Zhang Y."/>
            <person name="Shi Q."/>
            <person name="Xie Y."/>
            <person name="Shi X."/>
            <person name="Chang Y."/>
            <person name="Huang F."/>
            <person name="Chen Y."/>
            <person name="Hong S."/>
            <person name="Mi L."/>
            <person name="Sun Q."/>
            <person name="Zhang L."/>
            <person name="Zhou B."/>
            <person name="Peng R."/>
            <person name="Zhang X."/>
            <person name="Liu F."/>
        </authorList>
    </citation>
    <scope>NUCLEOTIDE SEQUENCE [LARGE SCALE GENOMIC DNA]</scope>
    <source>
        <strain evidence="3">cv. PA1801</strain>
    </source>
</reference>
<dbReference type="EMBL" id="SMMG02000006">
    <property type="protein sequence ID" value="KAA3469941.1"/>
    <property type="molecule type" value="Genomic_DNA"/>
</dbReference>
<dbReference type="SUPFAM" id="SSF56672">
    <property type="entry name" value="DNA/RNA polymerases"/>
    <property type="match status" value="1"/>
</dbReference>
<accession>A0A5B6VLG0</accession>
<dbReference type="PANTHER" id="PTHR43383:SF2">
    <property type="entry name" value="AMIDOHYDROLASE 2 FAMILY PROTEIN"/>
    <property type="match status" value="1"/>
</dbReference>
<name>A0A5B6VLG0_9ROSI</name>
<feature type="domain" description="Reverse transcriptase Ty1/copia-type" evidence="1">
    <location>
        <begin position="40"/>
        <end position="108"/>
    </location>
</feature>
<dbReference type="InterPro" id="IPR043502">
    <property type="entry name" value="DNA/RNA_pol_sf"/>
</dbReference>
<sequence length="109" mass="12765">MVQLRYSKLGWLLKGSLKLMEWTIRRHSPLLLRGILSKFCCFVRTPLYGLKQSPTAWLDKFRKAIISFGYQQSNANYTLFIKHQKGKITLLIVYIDDIVITSDEREEIA</sequence>
<dbReference type="Proteomes" id="UP000325315">
    <property type="component" value="Unassembled WGS sequence"/>
</dbReference>
<comment type="caution">
    <text evidence="2">The sequence shown here is derived from an EMBL/GenBank/DDBJ whole genome shotgun (WGS) entry which is preliminary data.</text>
</comment>
<organism evidence="2 3">
    <name type="scientific">Gossypium australe</name>
    <dbReference type="NCBI Taxonomy" id="47621"/>
    <lineage>
        <taxon>Eukaryota</taxon>
        <taxon>Viridiplantae</taxon>
        <taxon>Streptophyta</taxon>
        <taxon>Embryophyta</taxon>
        <taxon>Tracheophyta</taxon>
        <taxon>Spermatophyta</taxon>
        <taxon>Magnoliopsida</taxon>
        <taxon>eudicotyledons</taxon>
        <taxon>Gunneridae</taxon>
        <taxon>Pentapetalae</taxon>
        <taxon>rosids</taxon>
        <taxon>malvids</taxon>
        <taxon>Malvales</taxon>
        <taxon>Malvaceae</taxon>
        <taxon>Malvoideae</taxon>
        <taxon>Gossypium</taxon>
    </lineage>
</organism>
<evidence type="ECO:0000259" key="1">
    <source>
        <dbReference type="Pfam" id="PF07727"/>
    </source>
</evidence>
<evidence type="ECO:0000313" key="3">
    <source>
        <dbReference type="Proteomes" id="UP000325315"/>
    </source>
</evidence>
<proteinExistence type="predicted"/>
<dbReference type="PANTHER" id="PTHR43383">
    <property type="entry name" value="NODULIN 6"/>
    <property type="match status" value="1"/>
</dbReference>
<dbReference type="Pfam" id="PF07727">
    <property type="entry name" value="RVT_2"/>
    <property type="match status" value="1"/>
</dbReference>
<dbReference type="OrthoDB" id="128382at2759"/>
<dbReference type="InterPro" id="IPR013103">
    <property type="entry name" value="RVT_2"/>
</dbReference>
<evidence type="ECO:0000313" key="2">
    <source>
        <dbReference type="EMBL" id="KAA3469941.1"/>
    </source>
</evidence>
<dbReference type="AlphaFoldDB" id="A0A5B6VLG0"/>
<gene>
    <name evidence="2" type="ORF">EPI10_015688</name>
</gene>
<keyword evidence="3" id="KW-1185">Reference proteome</keyword>